<proteinExistence type="predicted"/>
<protein>
    <submittedName>
        <fullName evidence="1">Uncharacterized protein</fullName>
    </submittedName>
</protein>
<comment type="caution">
    <text evidence="1">The sequence shown here is derived from an EMBL/GenBank/DDBJ whole genome shotgun (WGS) entry which is preliminary data.</text>
</comment>
<accession>A0ACB9FLR9</accession>
<keyword evidence="2" id="KW-1185">Reference proteome</keyword>
<dbReference type="EMBL" id="CM042047">
    <property type="protein sequence ID" value="KAI3771800.1"/>
    <property type="molecule type" value="Genomic_DNA"/>
</dbReference>
<evidence type="ECO:0000313" key="2">
    <source>
        <dbReference type="Proteomes" id="UP001055879"/>
    </source>
</evidence>
<dbReference type="Proteomes" id="UP001055879">
    <property type="component" value="Linkage Group LG01"/>
</dbReference>
<organism evidence="1 2">
    <name type="scientific">Arctium lappa</name>
    <name type="common">Greater burdock</name>
    <name type="synonym">Lappa major</name>
    <dbReference type="NCBI Taxonomy" id="4217"/>
    <lineage>
        <taxon>Eukaryota</taxon>
        <taxon>Viridiplantae</taxon>
        <taxon>Streptophyta</taxon>
        <taxon>Embryophyta</taxon>
        <taxon>Tracheophyta</taxon>
        <taxon>Spermatophyta</taxon>
        <taxon>Magnoliopsida</taxon>
        <taxon>eudicotyledons</taxon>
        <taxon>Gunneridae</taxon>
        <taxon>Pentapetalae</taxon>
        <taxon>asterids</taxon>
        <taxon>campanulids</taxon>
        <taxon>Asterales</taxon>
        <taxon>Asteraceae</taxon>
        <taxon>Carduoideae</taxon>
        <taxon>Cardueae</taxon>
        <taxon>Arctiinae</taxon>
        <taxon>Arctium</taxon>
    </lineage>
</organism>
<gene>
    <name evidence="1" type="ORF">L6452_02968</name>
</gene>
<reference evidence="1 2" key="2">
    <citation type="journal article" date="2022" name="Mol. Ecol. Resour.">
        <title>The genomes of chicory, endive, great burdock and yacon provide insights into Asteraceae paleo-polyploidization history and plant inulin production.</title>
        <authorList>
            <person name="Fan W."/>
            <person name="Wang S."/>
            <person name="Wang H."/>
            <person name="Wang A."/>
            <person name="Jiang F."/>
            <person name="Liu H."/>
            <person name="Zhao H."/>
            <person name="Xu D."/>
            <person name="Zhang Y."/>
        </authorList>
    </citation>
    <scope>NUCLEOTIDE SEQUENCE [LARGE SCALE GENOMIC DNA]</scope>
    <source>
        <strain evidence="2">cv. Niubang</strain>
    </source>
</reference>
<sequence length="370" mass="41956">MGSSLRRSIQGKSLFLELYKGSSLRRSIQAKSLFLELYNGISTEAYQRLKWTKSDDRTIKTAVVGCISQKMKPQELVSTTGEFLTQRNHHGTSMYGTTGTLLMATLEVAFDMAFYRMWCLIWLVTSEYGIIVTKKHPGQIFIPRTLQWNFYGGLHAVPLIFFLGKIVSVHACTEQLDTLGLFHTTYRKLFSTSSNEDACWMTLEAGSNAHKSALLIRHLVNELILVAYAVHRYAYNALFGGLVSTPSNEDACWTILEASSSLTLLQIVCGKITNTNNATSAYSPSREFSIGRHDIPNKDIDNDKFLQKFNIASKEVEKDLRYEEASRPNLYSLNFTMEFLRHVRNKWNTLGSFHTTYPKLFSTPSKEDAC</sequence>
<name>A0ACB9FLR9_ARCLA</name>
<evidence type="ECO:0000313" key="1">
    <source>
        <dbReference type="EMBL" id="KAI3771800.1"/>
    </source>
</evidence>
<reference evidence="2" key="1">
    <citation type="journal article" date="2022" name="Mol. Ecol. Resour.">
        <title>The genomes of chicory, endive, great burdock and yacon provide insights into Asteraceae palaeo-polyploidization history and plant inulin production.</title>
        <authorList>
            <person name="Fan W."/>
            <person name="Wang S."/>
            <person name="Wang H."/>
            <person name="Wang A."/>
            <person name="Jiang F."/>
            <person name="Liu H."/>
            <person name="Zhao H."/>
            <person name="Xu D."/>
            <person name="Zhang Y."/>
        </authorList>
    </citation>
    <scope>NUCLEOTIDE SEQUENCE [LARGE SCALE GENOMIC DNA]</scope>
    <source>
        <strain evidence="2">cv. Niubang</strain>
    </source>
</reference>